<proteinExistence type="predicted"/>
<accession>A0A3D8J5B3</accession>
<dbReference type="RefSeq" id="WP_115579518.1">
    <property type="nucleotide sequence ID" value="NZ_NXLX01000021.1"/>
</dbReference>
<gene>
    <name evidence="3" type="ORF">CQA57_06960</name>
</gene>
<protein>
    <submittedName>
        <fullName evidence="3">Uncharacterized protein</fullName>
    </submittedName>
</protein>
<keyword evidence="2" id="KW-1133">Transmembrane helix</keyword>
<dbReference type="EMBL" id="NXLX01000021">
    <property type="protein sequence ID" value="RDU72335.1"/>
    <property type="molecule type" value="Genomic_DNA"/>
</dbReference>
<feature type="transmembrane region" description="Helical" evidence="2">
    <location>
        <begin position="15"/>
        <end position="35"/>
    </location>
</feature>
<keyword evidence="4" id="KW-1185">Reference proteome</keyword>
<sequence>MMPDFIIFSYDRGLFFYYLIFLLPILVLISVSLFFISIRISLIAFFLTFFAFCAVTAKPIGYKQCRDYSIEEFYSEGLISKKTFDHFYPEVMKERLEKEKEAKEIKEKQIEKQKMREERLKEIEKQKMRKERLKEIEKAEKEFKG</sequence>
<keyword evidence="1" id="KW-0175">Coiled coil</keyword>
<keyword evidence="2" id="KW-0472">Membrane</keyword>
<evidence type="ECO:0000313" key="3">
    <source>
        <dbReference type="EMBL" id="RDU72335.1"/>
    </source>
</evidence>
<evidence type="ECO:0000256" key="1">
    <source>
        <dbReference type="SAM" id="Coils"/>
    </source>
</evidence>
<keyword evidence="2" id="KW-0812">Transmembrane</keyword>
<feature type="transmembrane region" description="Helical" evidence="2">
    <location>
        <begin position="42"/>
        <end position="62"/>
    </location>
</feature>
<comment type="caution">
    <text evidence="3">The sequence shown here is derived from an EMBL/GenBank/DDBJ whole genome shotgun (WGS) entry which is preliminary data.</text>
</comment>
<feature type="coiled-coil region" evidence="1">
    <location>
        <begin position="91"/>
        <end position="140"/>
    </location>
</feature>
<evidence type="ECO:0000256" key="2">
    <source>
        <dbReference type="SAM" id="Phobius"/>
    </source>
</evidence>
<dbReference type="AlphaFoldDB" id="A0A3D8J5B3"/>
<evidence type="ECO:0000313" key="4">
    <source>
        <dbReference type="Proteomes" id="UP000256695"/>
    </source>
</evidence>
<dbReference type="Proteomes" id="UP000256695">
    <property type="component" value="Unassembled WGS sequence"/>
</dbReference>
<organism evidence="3 4">
    <name type="scientific">Helicobacter anseris</name>
    <dbReference type="NCBI Taxonomy" id="375926"/>
    <lineage>
        <taxon>Bacteria</taxon>
        <taxon>Pseudomonadati</taxon>
        <taxon>Campylobacterota</taxon>
        <taxon>Epsilonproteobacteria</taxon>
        <taxon>Campylobacterales</taxon>
        <taxon>Helicobacteraceae</taxon>
        <taxon>Helicobacter</taxon>
    </lineage>
</organism>
<name>A0A3D8J5B3_9HELI</name>
<reference evidence="3 4" key="1">
    <citation type="submission" date="2018-04" db="EMBL/GenBank/DDBJ databases">
        <title>Novel Campyloabacter and Helicobacter Species and Strains.</title>
        <authorList>
            <person name="Mannion A.J."/>
            <person name="Shen Z."/>
            <person name="Fox J.G."/>
        </authorList>
    </citation>
    <scope>NUCLEOTIDE SEQUENCE [LARGE SCALE GENOMIC DNA]</scope>
    <source>
        <strain evidence="3 4">MIT 04-9362</strain>
    </source>
</reference>